<dbReference type="AlphaFoldDB" id="A0A6M3IEE3"/>
<evidence type="ECO:0000313" key="1">
    <source>
        <dbReference type="EMBL" id="QJA55809.1"/>
    </source>
</evidence>
<accession>A0A6M3IEE3</accession>
<organism evidence="1">
    <name type="scientific">viral metagenome</name>
    <dbReference type="NCBI Taxonomy" id="1070528"/>
    <lineage>
        <taxon>unclassified sequences</taxon>
        <taxon>metagenomes</taxon>
        <taxon>organismal metagenomes</taxon>
    </lineage>
</organism>
<evidence type="ECO:0008006" key="2">
    <source>
        <dbReference type="Google" id="ProtNLM"/>
    </source>
</evidence>
<proteinExistence type="predicted"/>
<protein>
    <recommendedName>
        <fullName evidence="2">Tail protein</fullName>
    </recommendedName>
</protein>
<dbReference type="EMBL" id="MT141183">
    <property type="protein sequence ID" value="QJA55809.1"/>
    <property type="molecule type" value="Genomic_DNA"/>
</dbReference>
<name>A0A6M3IEE3_9ZZZZ</name>
<reference evidence="1" key="1">
    <citation type="submission" date="2020-03" db="EMBL/GenBank/DDBJ databases">
        <title>The deep terrestrial virosphere.</title>
        <authorList>
            <person name="Holmfeldt K."/>
            <person name="Nilsson E."/>
            <person name="Simone D."/>
            <person name="Lopez-Fernandez M."/>
            <person name="Wu X."/>
            <person name="de Brujin I."/>
            <person name="Lundin D."/>
            <person name="Andersson A."/>
            <person name="Bertilsson S."/>
            <person name="Dopson M."/>
        </authorList>
    </citation>
    <scope>NUCLEOTIDE SEQUENCE</scope>
    <source>
        <strain evidence="1">MM415B01986</strain>
    </source>
</reference>
<sequence length="307" mass="33090">MLHNFLTDWVETDIGGLMTVTENSCVFSGATKAYLEFGYIIPSISGDFDIWVKATLTSMSSTSDTQGIAILGDGAIAANVLPAHYASVHFMKSGASTYIIGIADEDGSDTSSAISLATAYTIHFYRRASAGKIYADIYTGSTLVESLEYTTTLTAVFTHAVCNFGYVLTGSTACTVANYDLGFDILSAYTDITVEEDSNIAVFEKPGVETGQNSQFMGVIPRRVFLSFVEKGALAAKTAFDAWKTQAKTTADYSLSVRIFNNLWINAMNCRVTGLTNASIMRGTSTDNAATILHYTVELVESPTRYS</sequence>
<gene>
    <name evidence="1" type="ORF">MM415B01986_0003</name>
</gene>